<proteinExistence type="predicted"/>
<comment type="cofactor">
    <cofactor evidence="1">
        <name>[4Fe-4S] cluster</name>
        <dbReference type="ChEBI" id="CHEBI:49883"/>
    </cofactor>
</comment>
<evidence type="ECO:0000313" key="11">
    <source>
        <dbReference type="Proteomes" id="UP001208689"/>
    </source>
</evidence>
<dbReference type="SFLD" id="SFLDG01082">
    <property type="entry name" value="B12-binding_domain_containing"/>
    <property type="match status" value="1"/>
</dbReference>
<keyword evidence="7" id="KW-0411">Iron-sulfur</keyword>
<dbReference type="InterPro" id="IPR006638">
    <property type="entry name" value="Elp3/MiaA/NifB-like_rSAM"/>
</dbReference>
<dbReference type="InterPro" id="IPR058240">
    <property type="entry name" value="rSAM_sf"/>
</dbReference>
<dbReference type="InterPro" id="IPR006158">
    <property type="entry name" value="Cobalamin-bd"/>
</dbReference>
<dbReference type="PROSITE" id="PS51332">
    <property type="entry name" value="B12_BINDING"/>
    <property type="match status" value="1"/>
</dbReference>
<evidence type="ECO:0000313" key="10">
    <source>
        <dbReference type="EMBL" id="UYP45614.1"/>
    </source>
</evidence>
<keyword evidence="2" id="KW-0489">Methyltransferase</keyword>
<dbReference type="GO" id="GO:0035597">
    <property type="term" value="F:tRNA-2-methylthio-N(6)-dimethylallyladenosine(37) synthase activity"/>
    <property type="evidence" value="ECO:0007669"/>
    <property type="project" value="UniProtKB-EC"/>
</dbReference>
<name>A0ABY6HT16_9ARCH</name>
<keyword evidence="4" id="KW-0949">S-adenosyl-L-methionine</keyword>
<evidence type="ECO:0000256" key="4">
    <source>
        <dbReference type="ARBA" id="ARBA00022691"/>
    </source>
</evidence>
<dbReference type="Pfam" id="PF04055">
    <property type="entry name" value="Radical_SAM"/>
    <property type="match status" value="1"/>
</dbReference>
<dbReference type="Pfam" id="PF02310">
    <property type="entry name" value="B12-binding"/>
    <property type="match status" value="1"/>
</dbReference>
<evidence type="ECO:0000259" key="8">
    <source>
        <dbReference type="PROSITE" id="PS51332"/>
    </source>
</evidence>
<dbReference type="Gene3D" id="3.80.30.20">
    <property type="entry name" value="tm_1862 like domain"/>
    <property type="match status" value="1"/>
</dbReference>
<sequence>MIDIALINWKTEFSEDSAQRNFEQSARYRGGILEYVDQFLREPPTGLMLLAQILEKKGYSVEIIDCTILEDPIGYLKYQALKYRFVGLTALTNTFSAVMELASIMKNTNPNLFLTLGGPHVSFEYQRILIKYPFVDMIFVGEAENSLPWVVDQLLIKPYIDFVYDNETHLLSQSLNSKELLFQRINQTPSKPKGITFLDQSPTDDGVRQVIYSGFPEPTNLDQLPLPARHLISRVYSVADIIVNRGCPNQCSFCSRTKLFPKMRIRSVEQVMQEVDYILSGSTYRFINFYDNININHKYFNYFLDELITREKMLPWGAELRADVITTEEAHKVRQSNGKLIATGIESASPEVLRTNFKFQNPDKVAEGIHIMKNAGIAIQAYFVIGLPGDTPERFQQTLEFAEKLPFEKGIDHVNFFVTTPYPGSDLVLHPEKYGITVINTDYDQFNCHEVLMETETLNKSQILEMITKANALKKKLGI</sequence>
<keyword evidence="5" id="KW-0479">Metal-binding</keyword>
<protein>
    <submittedName>
        <fullName evidence="10">tRNA-2-methylthio-N(6)-dimethylallyladenosine synthase</fullName>
        <ecNumber evidence="10">2.8.4.3</ecNumber>
    </submittedName>
</protein>
<dbReference type="InterPro" id="IPR051198">
    <property type="entry name" value="BchE-like"/>
</dbReference>
<feature type="domain" description="Radical SAM core" evidence="9">
    <location>
        <begin position="233"/>
        <end position="456"/>
    </location>
</feature>
<evidence type="ECO:0000256" key="3">
    <source>
        <dbReference type="ARBA" id="ARBA00022679"/>
    </source>
</evidence>
<feature type="domain" description="B12-binding" evidence="8">
    <location>
        <begin position="30"/>
        <end position="161"/>
    </location>
</feature>
<gene>
    <name evidence="10" type="ORF">NEF87_001899</name>
</gene>
<dbReference type="EC" id="2.8.4.3" evidence="10"/>
<dbReference type="EMBL" id="CP104013">
    <property type="protein sequence ID" value="UYP45614.1"/>
    <property type="molecule type" value="Genomic_DNA"/>
</dbReference>
<evidence type="ECO:0000256" key="7">
    <source>
        <dbReference type="ARBA" id="ARBA00023014"/>
    </source>
</evidence>
<evidence type="ECO:0000256" key="6">
    <source>
        <dbReference type="ARBA" id="ARBA00023004"/>
    </source>
</evidence>
<dbReference type="SFLD" id="SFLDS00029">
    <property type="entry name" value="Radical_SAM"/>
    <property type="match status" value="1"/>
</dbReference>
<organism evidence="10 11">
    <name type="scientific">Candidatus Lokiarchaeum ossiferum</name>
    <dbReference type="NCBI Taxonomy" id="2951803"/>
    <lineage>
        <taxon>Archaea</taxon>
        <taxon>Promethearchaeati</taxon>
        <taxon>Promethearchaeota</taxon>
        <taxon>Promethearchaeia</taxon>
        <taxon>Promethearchaeales</taxon>
        <taxon>Promethearchaeaceae</taxon>
        <taxon>Candidatus Lokiarchaeum</taxon>
    </lineage>
</organism>
<evidence type="ECO:0000256" key="2">
    <source>
        <dbReference type="ARBA" id="ARBA00022603"/>
    </source>
</evidence>
<evidence type="ECO:0000256" key="5">
    <source>
        <dbReference type="ARBA" id="ARBA00022723"/>
    </source>
</evidence>
<dbReference type="Proteomes" id="UP001208689">
    <property type="component" value="Chromosome"/>
</dbReference>
<dbReference type="SUPFAM" id="SSF102114">
    <property type="entry name" value="Radical SAM enzymes"/>
    <property type="match status" value="1"/>
</dbReference>
<dbReference type="PANTHER" id="PTHR43409">
    <property type="entry name" value="ANAEROBIC MAGNESIUM-PROTOPORPHYRIN IX MONOMETHYL ESTER CYCLASE-RELATED"/>
    <property type="match status" value="1"/>
</dbReference>
<dbReference type="InterPro" id="IPR034466">
    <property type="entry name" value="Methyltransferase_Class_B"/>
</dbReference>
<dbReference type="CDD" id="cd01335">
    <property type="entry name" value="Radical_SAM"/>
    <property type="match status" value="1"/>
</dbReference>
<dbReference type="InterPro" id="IPR007197">
    <property type="entry name" value="rSAM"/>
</dbReference>
<keyword evidence="11" id="KW-1185">Reference proteome</keyword>
<dbReference type="CDD" id="cd02068">
    <property type="entry name" value="radical_SAM_B12_BD"/>
    <property type="match status" value="1"/>
</dbReference>
<evidence type="ECO:0000256" key="1">
    <source>
        <dbReference type="ARBA" id="ARBA00001966"/>
    </source>
</evidence>
<keyword evidence="6" id="KW-0408">Iron</keyword>
<reference evidence="10" key="1">
    <citation type="submission" date="2022-09" db="EMBL/GenBank/DDBJ databases">
        <title>Actin cytoskeleton and complex cell architecture in an #Asgard archaeon.</title>
        <authorList>
            <person name="Ponce Toledo R.I."/>
            <person name="Schleper C."/>
            <person name="Rodrigues Oliveira T."/>
            <person name="Wollweber F."/>
            <person name="Xu J."/>
            <person name="Rittmann S."/>
            <person name="Klingl A."/>
            <person name="Pilhofer M."/>
        </authorList>
    </citation>
    <scope>NUCLEOTIDE SEQUENCE</scope>
    <source>
        <strain evidence="10">B-35</strain>
    </source>
</reference>
<dbReference type="SMART" id="SM00729">
    <property type="entry name" value="Elp3"/>
    <property type="match status" value="1"/>
</dbReference>
<keyword evidence="3 10" id="KW-0808">Transferase</keyword>
<dbReference type="PANTHER" id="PTHR43409:SF7">
    <property type="entry name" value="BLL1977 PROTEIN"/>
    <property type="match status" value="1"/>
</dbReference>
<dbReference type="Gene3D" id="3.40.50.280">
    <property type="entry name" value="Cobalamin-binding domain"/>
    <property type="match status" value="1"/>
</dbReference>
<dbReference type="InterPro" id="IPR023404">
    <property type="entry name" value="rSAM_horseshoe"/>
</dbReference>
<evidence type="ECO:0000259" key="9">
    <source>
        <dbReference type="PROSITE" id="PS51918"/>
    </source>
</evidence>
<dbReference type="PROSITE" id="PS51918">
    <property type="entry name" value="RADICAL_SAM"/>
    <property type="match status" value="1"/>
</dbReference>
<dbReference type="SFLD" id="SFLDG01123">
    <property type="entry name" value="methyltransferase_(Class_B)"/>
    <property type="match status" value="1"/>
</dbReference>
<accession>A0ABY6HT16</accession>